<evidence type="ECO:0000256" key="3">
    <source>
        <dbReference type="PROSITE-ProRule" id="PRU00221"/>
    </source>
</evidence>
<dbReference type="InterPro" id="IPR027417">
    <property type="entry name" value="P-loop_NTPase"/>
</dbReference>
<dbReference type="EMBL" id="JAFKCW010000002">
    <property type="protein sequence ID" value="MBN7801177.1"/>
    <property type="molecule type" value="Genomic_DNA"/>
</dbReference>
<dbReference type="Gene3D" id="3.40.50.1460">
    <property type="match status" value="1"/>
</dbReference>
<dbReference type="PANTHER" id="PTHR22847">
    <property type="entry name" value="WD40 REPEAT PROTEIN"/>
    <property type="match status" value="1"/>
</dbReference>
<evidence type="ECO:0000313" key="6">
    <source>
        <dbReference type="Proteomes" id="UP000664698"/>
    </source>
</evidence>
<evidence type="ECO:0000259" key="4">
    <source>
        <dbReference type="Pfam" id="PF05729"/>
    </source>
</evidence>
<dbReference type="SUPFAM" id="SSF52540">
    <property type="entry name" value="P-loop containing nucleoside triphosphate hydrolases"/>
    <property type="match status" value="1"/>
</dbReference>
<accession>A0ABS3BPE2</accession>
<dbReference type="SUPFAM" id="SSF50978">
    <property type="entry name" value="WD40 repeat-like"/>
    <property type="match status" value="1"/>
</dbReference>
<feature type="domain" description="NACHT" evidence="4">
    <location>
        <begin position="348"/>
        <end position="507"/>
    </location>
</feature>
<dbReference type="PANTHER" id="PTHR22847:SF637">
    <property type="entry name" value="WD REPEAT DOMAIN 5B"/>
    <property type="match status" value="1"/>
</dbReference>
<reference evidence="5 6" key="1">
    <citation type="submission" date="2021-03" db="EMBL/GenBank/DDBJ databases">
        <title>novel species isolated from a fishpond in China.</title>
        <authorList>
            <person name="Lu H."/>
            <person name="Cai Z."/>
        </authorList>
    </citation>
    <scope>NUCLEOTIDE SEQUENCE [LARGE SCALE GENOMIC DNA]</scope>
    <source>
        <strain evidence="5 6">JCM 31546</strain>
    </source>
</reference>
<feature type="repeat" description="WD" evidence="3">
    <location>
        <begin position="832"/>
        <end position="873"/>
    </location>
</feature>
<keyword evidence="1 3" id="KW-0853">WD repeat</keyword>
<evidence type="ECO:0000256" key="2">
    <source>
        <dbReference type="ARBA" id="ARBA00022737"/>
    </source>
</evidence>
<dbReference type="Pfam" id="PF05729">
    <property type="entry name" value="NACHT"/>
    <property type="match status" value="1"/>
</dbReference>
<sequence length="1367" mass="157538">MQKGKDGKRGPGVEKGIQDEITALPRQNLKIFAVAIDEYEHANYWPKLEYPVTDCERLLVVLKDRYGAECVVELYDKDATFEKVKRDILELTTGGAKELGPEDDLIILFSGHSYRSDHGVGGFVMHDSGDADKPQERDKMINPTWLFNQFKQMSAWRILLIVDTCYGLQFSKVQVDSLPDSGKLTLKKEFRPGRWTLSSSRDGEAPDYSRFMRGIAGLLDRNEEEQLLLKKLDGELSTDLQNFKQDLPMSKDLVTDDKLTGDFVFSRKMPEPYPKKSHLEFLEALREGSSKYLEKLSQERFCYARIEELLPGTDSGKLMSTEVEVAKKRMLLTTAVREKRKDTGKPHVLLLGDGGMGKTTSLLHLWESMLTCQEDPIPVFIALNEYNHARKGEQKNYLTWYIARHYLGVKDPDPYLVEDQLWKLLQVNPTGEQPEIILLLDGFNEVSSDQTELLEELSWASKAKNVQIVLTSRYVETQRFIWVQHMEEVRLLPLEEDLIRQYLATIHLDYPEDRRLKSVLTNPMMLASYAKTEHLAKIYGGEHSPYFFYEAKTEAEILWNFNEALLAKAMDNAGDADDQNENEKNSLKKYIVRKLFPYLAWRMEKEGLFFISLESNIDKELSFDSVVKDAFGELPDMELAVAKNRGKDITAKEKRKATEHILNFLKEQLHLLIQEGKELRFLHQNFRDFYAACHLLNCIKVSIAEERRPEEWKERALPIYLRKMIGQLQGEHEFNANAGQSDSFLKSSSPNKGKLRALLESCRGKSMGLDNTVWNLVTLIYEQKRNLVDMDFSKLDLFGLNFNNIQFSQKISSNYRKTNFHHAKVSGKQFVFMGHSDKVSCISYSSDGKKILSSSYDMTIKEWLIDTKQCIKTYRGHHDRVNSAKYNSDNRKIISASDDGTIREWEVNSDSVVILVKSKFKKFKNAKFNLSGSLILIEAEESENTYKLDREEKKRLGDNPSNVQIKEKLITRFGAFTQKSNNYYLEPDFKEKERKYKLNEEENKPKRESKINSKINNLVSVYSNIEKLLLFDFEEVNKLSGANNVIFNHDETAILSVNTSQEIEIRSVTNFALLFKKKLEKVSIDKILSYDNNKITLVVNGNSIIEWSIKKNKIVNRYSTGKYKIVSSDISKTAIITYSSDKVIREWKRGETTCKNKIKILGNEVKSIQFAAFGRNLLLTNSLGSVTILDLDKGYSDLIFDIYNRSCSDSLYNRESNLVISPIWNNNIVNVWSAKNGKCVDIIKLKNENIELDLASEKIIKLWAIEASNTFLPLRVNPFNSSDERFIEADNKGTLTEYSAFFHRKTISFDYDPGLYVQGLDLRNLHPDSVFTEEEKERMRKYGAIFNDQDKADWEAAVKDAYGNREE</sequence>
<comment type="caution">
    <text evidence="5">The sequence shown here is derived from an EMBL/GenBank/DDBJ whole genome shotgun (WGS) entry which is preliminary data.</text>
</comment>
<dbReference type="Proteomes" id="UP000664698">
    <property type="component" value="Unassembled WGS sequence"/>
</dbReference>
<dbReference type="InterPro" id="IPR007111">
    <property type="entry name" value="NACHT_NTPase"/>
</dbReference>
<dbReference type="Gene3D" id="2.130.10.10">
    <property type="entry name" value="YVTN repeat-like/Quinoprotein amine dehydrogenase"/>
    <property type="match status" value="2"/>
</dbReference>
<feature type="repeat" description="WD" evidence="3">
    <location>
        <begin position="874"/>
        <end position="915"/>
    </location>
</feature>
<dbReference type="InterPro" id="IPR036322">
    <property type="entry name" value="WD40_repeat_dom_sf"/>
</dbReference>
<organism evidence="5 6">
    <name type="scientific">Algoriphagus aestuariicola</name>
    <dbReference type="NCBI Taxonomy" id="1852016"/>
    <lineage>
        <taxon>Bacteria</taxon>
        <taxon>Pseudomonadati</taxon>
        <taxon>Bacteroidota</taxon>
        <taxon>Cytophagia</taxon>
        <taxon>Cytophagales</taxon>
        <taxon>Cyclobacteriaceae</taxon>
        <taxon>Algoriphagus</taxon>
    </lineage>
</organism>
<evidence type="ECO:0000256" key="1">
    <source>
        <dbReference type="ARBA" id="ARBA00022574"/>
    </source>
</evidence>
<dbReference type="PROSITE" id="PS50294">
    <property type="entry name" value="WD_REPEATS_REGION"/>
    <property type="match status" value="2"/>
</dbReference>
<name>A0ABS3BPE2_9BACT</name>
<dbReference type="RefSeq" id="WP_206569152.1">
    <property type="nucleotide sequence ID" value="NZ_JAFKCW010000002.1"/>
</dbReference>
<gene>
    <name evidence="5" type="ORF">J0A67_09910</name>
</gene>
<dbReference type="Gene3D" id="3.40.50.300">
    <property type="entry name" value="P-loop containing nucleotide triphosphate hydrolases"/>
    <property type="match status" value="1"/>
</dbReference>
<evidence type="ECO:0000313" key="5">
    <source>
        <dbReference type="EMBL" id="MBN7801177.1"/>
    </source>
</evidence>
<dbReference type="InterPro" id="IPR015943">
    <property type="entry name" value="WD40/YVTN_repeat-like_dom_sf"/>
</dbReference>
<dbReference type="Pfam" id="PF00400">
    <property type="entry name" value="WD40"/>
    <property type="match status" value="2"/>
</dbReference>
<keyword evidence="6" id="KW-1185">Reference proteome</keyword>
<dbReference type="SMART" id="SM00320">
    <property type="entry name" value="WD40"/>
    <property type="match status" value="4"/>
</dbReference>
<dbReference type="PROSITE" id="PS50082">
    <property type="entry name" value="WD_REPEATS_2"/>
    <property type="match status" value="2"/>
</dbReference>
<protein>
    <submittedName>
        <fullName evidence="5">NACHT domain-containing protein</fullName>
    </submittedName>
</protein>
<dbReference type="InterPro" id="IPR001680">
    <property type="entry name" value="WD40_rpt"/>
</dbReference>
<proteinExistence type="predicted"/>
<keyword evidence="2" id="KW-0677">Repeat</keyword>